<evidence type="ECO:0000313" key="2">
    <source>
        <dbReference type="Proteomes" id="UP001055072"/>
    </source>
</evidence>
<sequence>MSRRNRPTAFDVTFGGFSAEGHSALTREASTGRNSLYCSGDTLTTLRSSTLPVGPSNDVAMSASPSVGAHSPAKRKQEQRVVSYRPNKQSHIEAQSTRCLDPSALDEYILETEDAIIIGEDEPAEGCKDKPIRLLSEFVIFDPAHGNTLVSIDELHKANNKHFEAAGRVGPVCMNEEDAGQDYEAELNDAQLNDTQGLYCNQLQRFRTSAILSFSIDYGDQQGPVVLQTSFAFYMLGKPSWLYNLAFKGFYTPHRLAQLVISTALQDQVQHTKQNFMSKYQDEYDDLMDDIITKDLLDKAYPTIVAVMQNDQYSLARKSPFILSILSCSTHSAQPILAPPTHKAYGLGDIDLQVLRPENQNTTIVTPLIAHLAEGYFRESLHVLGPKFAPSSSESQDSAQKILVKWLRRLMRAGDQVEFEAARSNYCNQAKVNHSLYCVGDVVAVPAVQYEGREFLPLPRTEEEIAKIPITCTLADYFWFGRILYIDRKQKTAHVQWFEHASKTLLQEIHDPNELFLTETCGTIELWTILKKCICHFINTRHKDSKLPEIKSCWRNLEFYYSYIYNQSYGSFTQADENSALPLPGSPPDNCPVCARAAAQDLAQAPQVVEQGSGVAIGGYIYHLNDYALAKSDGGPCLIGQVEEIKASVAAREQGACHISLRLFGRVRDVIGPEDEDRLSDEHEIFLTDEIVIVEANALLKPCRVKAASSLSSEKLQAYLNLSSAHFYARFHCQKATPFSWCRRTVLQAMALTICGICHAADQATAKQMEDFDQIAPLKAFDPFAGTGAFALSMQEAGILKLTHAIELSPSTARTLKKNSPKTLVYNQCANRILESSVKKDIKEQSSLLSIEEKELPPMIKPGDVDCVIAGFPCQPHSTLNMYQRANDKKSHLILNLLSWIDFLRPRHCFFENVRGFIHYSLNATQHNKYKLKGGIQVGGLKFLVHSLLVMGYQVRFCLLEAAHYGTPQARVRFFLIASQLGHTLPSIPAPMYDLPTKDALAIRFPHNLTITPITPTSGLVPHRYISVEDAISDLPWFDWRNPFNPAEQPRRVGNEVILLKSCNQQKPTCGISQPIYRYAEPHTRFQARARIRQDAITNLQHYTRPFKKATVAFVTYIKLQAGANFKDLFDPTAVPQSLVMKEWQTSNPSSAVARRGFKDNFYGRLDKDKWFHTTVTNVEPMAKQSWVLNPWCKRILTVRELARSQGFPDDFQFYSVKDNDVKMMHREIGNAVPWPVGLALARELKEAEFKDWCEKKASAIVIE</sequence>
<accession>A0ACB8UL33</accession>
<organism evidence="1 2">
    <name type="scientific">Irpex rosettiformis</name>
    <dbReference type="NCBI Taxonomy" id="378272"/>
    <lineage>
        <taxon>Eukaryota</taxon>
        <taxon>Fungi</taxon>
        <taxon>Dikarya</taxon>
        <taxon>Basidiomycota</taxon>
        <taxon>Agaricomycotina</taxon>
        <taxon>Agaricomycetes</taxon>
        <taxon>Polyporales</taxon>
        <taxon>Irpicaceae</taxon>
        <taxon>Irpex</taxon>
    </lineage>
</organism>
<dbReference type="EMBL" id="MU274900">
    <property type="protein sequence ID" value="KAI0095061.1"/>
    <property type="molecule type" value="Genomic_DNA"/>
</dbReference>
<keyword evidence="2" id="KW-1185">Reference proteome</keyword>
<gene>
    <name evidence="1" type="ORF">BDY19DRAFT_988835</name>
</gene>
<keyword evidence="1" id="KW-0489">Methyltransferase</keyword>
<proteinExistence type="predicted"/>
<evidence type="ECO:0000313" key="1">
    <source>
        <dbReference type="EMBL" id="KAI0095061.1"/>
    </source>
</evidence>
<keyword evidence="1" id="KW-0808">Transferase</keyword>
<protein>
    <submittedName>
        <fullName evidence="1">S-adenosyl-L-methionine-dependent methyltransferase</fullName>
    </submittedName>
</protein>
<name>A0ACB8UL33_9APHY</name>
<dbReference type="Proteomes" id="UP001055072">
    <property type="component" value="Unassembled WGS sequence"/>
</dbReference>
<comment type="caution">
    <text evidence="1">The sequence shown here is derived from an EMBL/GenBank/DDBJ whole genome shotgun (WGS) entry which is preliminary data.</text>
</comment>
<reference evidence="1" key="1">
    <citation type="journal article" date="2021" name="Environ. Microbiol.">
        <title>Gene family expansions and transcriptome signatures uncover fungal adaptations to wood decay.</title>
        <authorList>
            <person name="Hage H."/>
            <person name="Miyauchi S."/>
            <person name="Viragh M."/>
            <person name="Drula E."/>
            <person name="Min B."/>
            <person name="Chaduli D."/>
            <person name="Navarro D."/>
            <person name="Favel A."/>
            <person name="Norest M."/>
            <person name="Lesage-Meessen L."/>
            <person name="Balint B."/>
            <person name="Merenyi Z."/>
            <person name="de Eugenio L."/>
            <person name="Morin E."/>
            <person name="Martinez A.T."/>
            <person name="Baldrian P."/>
            <person name="Stursova M."/>
            <person name="Martinez M.J."/>
            <person name="Novotny C."/>
            <person name="Magnuson J.K."/>
            <person name="Spatafora J.W."/>
            <person name="Maurice S."/>
            <person name="Pangilinan J."/>
            <person name="Andreopoulos W."/>
            <person name="LaButti K."/>
            <person name="Hundley H."/>
            <person name="Na H."/>
            <person name="Kuo A."/>
            <person name="Barry K."/>
            <person name="Lipzen A."/>
            <person name="Henrissat B."/>
            <person name="Riley R."/>
            <person name="Ahrendt S."/>
            <person name="Nagy L.G."/>
            <person name="Grigoriev I.V."/>
            <person name="Martin F."/>
            <person name="Rosso M.N."/>
        </authorList>
    </citation>
    <scope>NUCLEOTIDE SEQUENCE</scope>
    <source>
        <strain evidence="1">CBS 384.51</strain>
    </source>
</reference>